<dbReference type="InParanoid" id="M1DBV6"/>
<dbReference type="Pfam" id="PF00067">
    <property type="entry name" value="p450"/>
    <property type="match status" value="1"/>
</dbReference>
<dbReference type="PANTHER" id="PTHR24299:SF14">
    <property type="entry name" value="OS10G0514300 PROTEIN"/>
    <property type="match status" value="1"/>
</dbReference>
<dbReference type="PANTHER" id="PTHR24299">
    <property type="entry name" value="CYTOCHROME P450 FAMILY 1"/>
    <property type="match status" value="1"/>
</dbReference>
<evidence type="ECO:0000256" key="1">
    <source>
        <dbReference type="ARBA" id="ARBA00023002"/>
    </source>
</evidence>
<dbReference type="GO" id="GO:0005506">
    <property type="term" value="F:iron ion binding"/>
    <property type="evidence" value="ECO:0007669"/>
    <property type="project" value="InterPro"/>
</dbReference>
<dbReference type="GO" id="GO:0016705">
    <property type="term" value="F:oxidoreductase activity, acting on paired donors, with incorporation or reduction of molecular oxygen"/>
    <property type="evidence" value="ECO:0007669"/>
    <property type="project" value="InterPro"/>
</dbReference>
<dbReference type="InterPro" id="IPR036396">
    <property type="entry name" value="Cyt_P450_sf"/>
</dbReference>
<dbReference type="PRINTS" id="PR00463">
    <property type="entry name" value="EP450I"/>
</dbReference>
<dbReference type="STRING" id="4113.M1DBV6"/>
<sequence length="152" mass="17135">MESWFMIIVTICLAFFLKFLFNNTIIISPNSNSKKKLPPGPYIFPVIGNLLWSTAKVEPILRDLKDKYGPLITLNIGSSPTIYIASHSLAYQALIQQGSVFSDRPTAGNTVSSNNRIASYGPIWRLLRRNLTSEILNPCRIKSYSKARSWIL</sequence>
<reference evidence="3" key="2">
    <citation type="submission" date="2015-06" db="UniProtKB">
        <authorList>
            <consortium name="EnsemblPlants"/>
        </authorList>
    </citation>
    <scope>IDENTIFICATION</scope>
    <source>
        <strain evidence="3">DM1-3 516 R44</strain>
    </source>
</reference>
<dbReference type="InterPro" id="IPR002401">
    <property type="entry name" value="Cyt_P450_E_grp-I"/>
</dbReference>
<keyword evidence="2" id="KW-0472">Membrane</keyword>
<keyword evidence="2" id="KW-0812">Transmembrane</keyword>
<dbReference type="eggNOG" id="KOG0156">
    <property type="taxonomic scope" value="Eukaryota"/>
</dbReference>
<dbReference type="Proteomes" id="UP000011115">
    <property type="component" value="Unassembled WGS sequence"/>
</dbReference>
<evidence type="ECO:0000313" key="4">
    <source>
        <dbReference type="Proteomes" id="UP000011115"/>
    </source>
</evidence>
<keyword evidence="4" id="KW-1185">Reference proteome</keyword>
<dbReference type="PaxDb" id="4113-PGSC0003DMT400086487"/>
<dbReference type="AlphaFoldDB" id="M1DBV6"/>
<proteinExistence type="predicted"/>
<dbReference type="GO" id="GO:0004497">
    <property type="term" value="F:monooxygenase activity"/>
    <property type="evidence" value="ECO:0007669"/>
    <property type="project" value="InterPro"/>
</dbReference>
<accession>M1DBV6</accession>
<keyword evidence="1" id="KW-0560">Oxidoreductase</keyword>
<dbReference type="OMA" id="TIYIASH"/>
<keyword evidence="2" id="KW-1133">Transmembrane helix</keyword>
<dbReference type="SUPFAM" id="SSF48264">
    <property type="entry name" value="Cytochrome P450"/>
    <property type="match status" value="1"/>
</dbReference>
<organism evidence="3 4">
    <name type="scientific">Solanum tuberosum</name>
    <name type="common">Potato</name>
    <dbReference type="NCBI Taxonomy" id="4113"/>
    <lineage>
        <taxon>Eukaryota</taxon>
        <taxon>Viridiplantae</taxon>
        <taxon>Streptophyta</taxon>
        <taxon>Embryophyta</taxon>
        <taxon>Tracheophyta</taxon>
        <taxon>Spermatophyta</taxon>
        <taxon>Magnoliopsida</taxon>
        <taxon>eudicotyledons</taxon>
        <taxon>Gunneridae</taxon>
        <taxon>Pentapetalae</taxon>
        <taxon>asterids</taxon>
        <taxon>lamiids</taxon>
        <taxon>Solanales</taxon>
        <taxon>Solanaceae</taxon>
        <taxon>Solanoideae</taxon>
        <taxon>Solaneae</taxon>
        <taxon>Solanum</taxon>
    </lineage>
</organism>
<feature type="transmembrane region" description="Helical" evidence="2">
    <location>
        <begin position="6"/>
        <end position="27"/>
    </location>
</feature>
<evidence type="ECO:0000313" key="3">
    <source>
        <dbReference type="EnsemblPlants" id="PGSC0003DMT400086487"/>
    </source>
</evidence>
<dbReference type="Gene3D" id="1.10.630.10">
    <property type="entry name" value="Cytochrome P450"/>
    <property type="match status" value="1"/>
</dbReference>
<dbReference type="HOGENOM" id="CLU_1752998_0_0_1"/>
<dbReference type="Gramene" id="PGSC0003DMT400086487">
    <property type="protein sequence ID" value="PGSC0003DMT400086487"/>
    <property type="gene ID" value="PGSC0003DMG400036058"/>
</dbReference>
<dbReference type="SMR" id="M1DBV6"/>
<reference evidence="4" key="1">
    <citation type="journal article" date="2011" name="Nature">
        <title>Genome sequence and analysis of the tuber crop potato.</title>
        <authorList>
            <consortium name="The Potato Genome Sequencing Consortium"/>
        </authorList>
    </citation>
    <scope>NUCLEOTIDE SEQUENCE [LARGE SCALE GENOMIC DNA]</scope>
    <source>
        <strain evidence="4">cv. DM1-3 516 R44</strain>
    </source>
</reference>
<evidence type="ECO:0000256" key="2">
    <source>
        <dbReference type="SAM" id="Phobius"/>
    </source>
</evidence>
<name>M1DBV6_SOLTU</name>
<dbReference type="EnsemblPlants" id="PGSC0003DMT400086487">
    <property type="protein sequence ID" value="PGSC0003DMT400086487"/>
    <property type="gene ID" value="PGSC0003DMG400036058"/>
</dbReference>
<protein>
    <submittedName>
        <fullName evidence="3">Cytochrome P450</fullName>
    </submittedName>
</protein>
<dbReference type="GO" id="GO:0020037">
    <property type="term" value="F:heme binding"/>
    <property type="evidence" value="ECO:0007669"/>
    <property type="project" value="InterPro"/>
</dbReference>
<dbReference type="InterPro" id="IPR001128">
    <property type="entry name" value="Cyt_P450"/>
</dbReference>